<evidence type="ECO:0000256" key="1">
    <source>
        <dbReference type="ARBA" id="ARBA00001971"/>
    </source>
</evidence>
<evidence type="ECO:0000256" key="2">
    <source>
        <dbReference type="ARBA" id="ARBA00010617"/>
    </source>
</evidence>
<comment type="cofactor">
    <cofactor evidence="1">
        <name>heme</name>
        <dbReference type="ChEBI" id="CHEBI:30413"/>
    </cofactor>
</comment>
<organism evidence="7 8">
    <name type="scientific">Rhododendron williamsianum</name>
    <dbReference type="NCBI Taxonomy" id="262921"/>
    <lineage>
        <taxon>Eukaryota</taxon>
        <taxon>Viridiplantae</taxon>
        <taxon>Streptophyta</taxon>
        <taxon>Embryophyta</taxon>
        <taxon>Tracheophyta</taxon>
        <taxon>Spermatophyta</taxon>
        <taxon>Magnoliopsida</taxon>
        <taxon>eudicotyledons</taxon>
        <taxon>Gunneridae</taxon>
        <taxon>Pentapetalae</taxon>
        <taxon>asterids</taxon>
        <taxon>Ericales</taxon>
        <taxon>Ericaceae</taxon>
        <taxon>Ericoideae</taxon>
        <taxon>Rhodoreae</taxon>
        <taxon>Rhododendron</taxon>
    </lineage>
</organism>
<dbReference type="EMBL" id="QEFC01000316">
    <property type="protein sequence ID" value="KAE9464899.1"/>
    <property type="molecule type" value="Genomic_DNA"/>
</dbReference>
<keyword evidence="3" id="KW-0349">Heme</keyword>
<dbReference type="Proteomes" id="UP000428333">
    <property type="component" value="Linkage Group LG02"/>
</dbReference>
<evidence type="ECO:0000313" key="8">
    <source>
        <dbReference type="Proteomes" id="UP000428333"/>
    </source>
</evidence>
<dbReference type="OrthoDB" id="6764281at2759"/>
<proteinExistence type="inferred from homology"/>
<keyword evidence="6" id="KW-0408">Iron</keyword>
<name>A0A6A4MCQ4_9ERIC</name>
<evidence type="ECO:0000256" key="5">
    <source>
        <dbReference type="ARBA" id="ARBA00023002"/>
    </source>
</evidence>
<dbReference type="GO" id="GO:0004497">
    <property type="term" value="F:monooxygenase activity"/>
    <property type="evidence" value="ECO:0007669"/>
    <property type="project" value="InterPro"/>
</dbReference>
<comment type="caution">
    <text evidence="7">The sequence shown here is derived from an EMBL/GenBank/DDBJ whole genome shotgun (WGS) entry which is preliminary data.</text>
</comment>
<keyword evidence="5" id="KW-0560">Oxidoreductase</keyword>
<comment type="similarity">
    <text evidence="2">Belongs to the cytochrome P450 family.</text>
</comment>
<reference evidence="7 8" key="1">
    <citation type="journal article" date="2019" name="Genome Biol. Evol.">
        <title>The Rhododendron genome and chromosomal organization provide insight into shared whole-genome duplications across the heath family (Ericaceae).</title>
        <authorList>
            <person name="Soza V.L."/>
            <person name="Lindsley D."/>
            <person name="Waalkes A."/>
            <person name="Ramage E."/>
            <person name="Patwardhan R.P."/>
            <person name="Burton J.N."/>
            <person name="Adey A."/>
            <person name="Kumar A."/>
            <person name="Qiu R."/>
            <person name="Shendure J."/>
            <person name="Hall B."/>
        </authorList>
    </citation>
    <scope>NUCLEOTIDE SEQUENCE [LARGE SCALE GENOMIC DNA]</scope>
    <source>
        <strain evidence="7">RSF 1966-606</strain>
    </source>
</reference>
<keyword evidence="8" id="KW-1185">Reference proteome</keyword>
<evidence type="ECO:0000313" key="7">
    <source>
        <dbReference type="EMBL" id="KAE9464899.1"/>
    </source>
</evidence>
<evidence type="ECO:0000256" key="3">
    <source>
        <dbReference type="ARBA" id="ARBA00022617"/>
    </source>
</evidence>
<sequence length="295" mass="33340">MPHVIQTKGSKIHNHQLVFNDECDHRWRRVKSAYKSELFSARALESQVGIRERKIWELVRHLGLMDGRVVKIKEVVTFTAINIISRAMVSRDFVDLEGRGEGEGLMQNVRRFAEVGVKLGDLFAELSGWDWQGTYKEFLGVFGWCCGVWVSMVEERRGSGSGSGNGNGNGNGRDFADALIESGFSDDQINAMFMVYPSLSLFALFLNLTRLKKNVDWTQPMRAKVVPLIIGTLIHLFEWSLPGNMDPANLDHEKEKNSITYNLLKGSNPHALICSEDEEANIDCLYDDDVCLMYS</sequence>
<gene>
    <name evidence="7" type="ORF">C3L33_03188</name>
</gene>
<dbReference type="AlphaFoldDB" id="A0A6A4MCQ4"/>
<dbReference type="GO" id="GO:0020037">
    <property type="term" value="F:heme binding"/>
    <property type="evidence" value="ECO:0007669"/>
    <property type="project" value="InterPro"/>
</dbReference>
<dbReference type="PANTHER" id="PTHR47950:SF49">
    <property type="entry name" value="CYTOCHROME P450"/>
    <property type="match status" value="1"/>
</dbReference>
<evidence type="ECO:0000256" key="4">
    <source>
        <dbReference type="ARBA" id="ARBA00022723"/>
    </source>
</evidence>
<accession>A0A6A4MCQ4</accession>
<keyword evidence="4" id="KW-0479">Metal-binding</keyword>
<dbReference type="Gene3D" id="1.10.630.10">
    <property type="entry name" value="Cytochrome P450"/>
    <property type="match status" value="1"/>
</dbReference>
<evidence type="ECO:0000256" key="6">
    <source>
        <dbReference type="ARBA" id="ARBA00023004"/>
    </source>
</evidence>
<dbReference type="GO" id="GO:0005506">
    <property type="term" value="F:iron ion binding"/>
    <property type="evidence" value="ECO:0007669"/>
    <property type="project" value="InterPro"/>
</dbReference>
<feature type="non-terminal residue" evidence="7">
    <location>
        <position position="1"/>
    </location>
</feature>
<dbReference type="PANTHER" id="PTHR47950">
    <property type="entry name" value="CYTOCHROME P450, FAMILY 76, SUBFAMILY C, POLYPEPTIDE 5-RELATED"/>
    <property type="match status" value="1"/>
</dbReference>
<dbReference type="GO" id="GO:0016705">
    <property type="term" value="F:oxidoreductase activity, acting on paired donors, with incorporation or reduction of molecular oxygen"/>
    <property type="evidence" value="ECO:0007669"/>
    <property type="project" value="InterPro"/>
</dbReference>
<dbReference type="InterPro" id="IPR036396">
    <property type="entry name" value="Cyt_P450_sf"/>
</dbReference>
<protein>
    <submittedName>
        <fullName evidence="7">Uncharacterized protein</fullName>
    </submittedName>
</protein>
<dbReference type="SUPFAM" id="SSF48264">
    <property type="entry name" value="Cytochrome P450"/>
    <property type="match status" value="1"/>
</dbReference>